<dbReference type="GO" id="GO:0003964">
    <property type="term" value="F:RNA-directed DNA polymerase activity"/>
    <property type="evidence" value="ECO:0007669"/>
    <property type="project" value="UniProtKB-KW"/>
</dbReference>
<dbReference type="EMBL" id="BKCJ010150363">
    <property type="protein sequence ID" value="GEY08025.1"/>
    <property type="molecule type" value="Genomic_DNA"/>
</dbReference>
<proteinExistence type="predicted"/>
<gene>
    <name evidence="1" type="ORF">Tci_379999</name>
</gene>
<keyword evidence="1" id="KW-0808">Transferase</keyword>
<comment type="caution">
    <text evidence="1">The sequence shown here is derived from an EMBL/GenBank/DDBJ whole genome shotgun (WGS) entry which is preliminary data.</text>
</comment>
<protein>
    <submittedName>
        <fullName evidence="1">Reverse transcriptase</fullName>
    </submittedName>
</protein>
<name>A0A699HFW5_TANCI</name>
<reference evidence="1" key="1">
    <citation type="journal article" date="2019" name="Sci. Rep.">
        <title>Draft genome of Tanacetum cinerariifolium, the natural source of mosquito coil.</title>
        <authorList>
            <person name="Yamashiro T."/>
            <person name="Shiraishi A."/>
            <person name="Satake H."/>
            <person name="Nakayama K."/>
        </authorList>
    </citation>
    <scope>NUCLEOTIDE SEQUENCE</scope>
</reference>
<keyword evidence="1" id="KW-0695">RNA-directed DNA polymerase</keyword>
<sequence length="364" mass="42002">MVGTRSSSVEPRVDDSIKNWNVYEEGIHKRFGSVNEDPMAELKNLSGQMYALEVIPYEEENELEEFEALLWRPCGSLKASSAEAQHAFETLQKAMTEALVLALLNFNEELIFEIDALWYGVVTSNEFMDVATLLWSTDPQLNHIVKTLQDGTAVNSKYTWHNQQLRRKGKWVVGADDQLRTTMGMRKMVKEAVRTCDVCQRNKSDLSSYPALLQPLPIPTQAPSLHIPYVPKDSRVKLVDRTLQAREKEISMLKFNLKKDQDRMKSQKDKHNSDREFAIQDWVYLKLQPYRQVTVRKGRQHKLSLKFFGPFQVVVKIGQKKIVKQQNHMGVFGLIQWSNGTKEDATWEDLADIIKRFPSFVLDP</sequence>
<dbReference type="AlphaFoldDB" id="A0A699HFW5"/>
<evidence type="ECO:0000313" key="1">
    <source>
        <dbReference type="EMBL" id="GEY08025.1"/>
    </source>
</evidence>
<accession>A0A699HFW5</accession>
<organism evidence="1">
    <name type="scientific">Tanacetum cinerariifolium</name>
    <name type="common">Dalmatian daisy</name>
    <name type="synonym">Chrysanthemum cinerariifolium</name>
    <dbReference type="NCBI Taxonomy" id="118510"/>
    <lineage>
        <taxon>Eukaryota</taxon>
        <taxon>Viridiplantae</taxon>
        <taxon>Streptophyta</taxon>
        <taxon>Embryophyta</taxon>
        <taxon>Tracheophyta</taxon>
        <taxon>Spermatophyta</taxon>
        <taxon>Magnoliopsida</taxon>
        <taxon>eudicotyledons</taxon>
        <taxon>Gunneridae</taxon>
        <taxon>Pentapetalae</taxon>
        <taxon>asterids</taxon>
        <taxon>campanulids</taxon>
        <taxon>Asterales</taxon>
        <taxon>Asteraceae</taxon>
        <taxon>Asteroideae</taxon>
        <taxon>Anthemideae</taxon>
        <taxon>Anthemidinae</taxon>
        <taxon>Tanacetum</taxon>
    </lineage>
</organism>
<keyword evidence="1" id="KW-0548">Nucleotidyltransferase</keyword>